<evidence type="ECO:0000313" key="2">
    <source>
        <dbReference type="Proteomes" id="UP000281553"/>
    </source>
</evidence>
<accession>A0A3P7NAH5</accession>
<dbReference type="OrthoDB" id="166134at2759"/>
<sequence length="144" mass="15958">MPVANSGEEKYVLEMAKALRFELLQGLQKVDALGKEIGGLETGSQVQQDTLTTVTSVSSHTPAKRRLAQSVANFARRFVQTRLHPLRALPTEEEYQRLVETRSRRLSETVRATANANSLAQSYSVSCFLYLPIFLSAESVICAL</sequence>
<dbReference type="EMBL" id="UYRU01080829">
    <property type="protein sequence ID" value="VDN31417.1"/>
    <property type="molecule type" value="Genomic_DNA"/>
</dbReference>
<keyword evidence="2" id="KW-1185">Reference proteome</keyword>
<gene>
    <name evidence="1" type="ORF">DILT_LOCUS15745</name>
</gene>
<evidence type="ECO:0000313" key="1">
    <source>
        <dbReference type="EMBL" id="VDN31417.1"/>
    </source>
</evidence>
<dbReference type="Proteomes" id="UP000281553">
    <property type="component" value="Unassembled WGS sequence"/>
</dbReference>
<organism evidence="1 2">
    <name type="scientific">Dibothriocephalus latus</name>
    <name type="common">Fish tapeworm</name>
    <name type="synonym">Diphyllobothrium latum</name>
    <dbReference type="NCBI Taxonomy" id="60516"/>
    <lineage>
        <taxon>Eukaryota</taxon>
        <taxon>Metazoa</taxon>
        <taxon>Spiralia</taxon>
        <taxon>Lophotrochozoa</taxon>
        <taxon>Platyhelminthes</taxon>
        <taxon>Cestoda</taxon>
        <taxon>Eucestoda</taxon>
        <taxon>Diphyllobothriidea</taxon>
        <taxon>Diphyllobothriidae</taxon>
        <taxon>Dibothriocephalus</taxon>
    </lineage>
</organism>
<dbReference type="AlphaFoldDB" id="A0A3P7NAH5"/>
<reference evidence="1 2" key="1">
    <citation type="submission" date="2018-11" db="EMBL/GenBank/DDBJ databases">
        <authorList>
            <consortium name="Pathogen Informatics"/>
        </authorList>
    </citation>
    <scope>NUCLEOTIDE SEQUENCE [LARGE SCALE GENOMIC DNA]</scope>
</reference>
<name>A0A3P7NAH5_DIBLA</name>
<proteinExistence type="predicted"/>
<protein>
    <submittedName>
        <fullName evidence="1">Uncharacterized protein</fullName>
    </submittedName>
</protein>